<feature type="region of interest" description="Disordered" evidence="1">
    <location>
        <begin position="25"/>
        <end position="107"/>
    </location>
</feature>
<accession>A0A7W6AMV8</accession>
<organism evidence="3 4">
    <name type="scientific">Methylobacterium brachythecii</name>
    <dbReference type="NCBI Taxonomy" id="1176177"/>
    <lineage>
        <taxon>Bacteria</taxon>
        <taxon>Pseudomonadati</taxon>
        <taxon>Pseudomonadota</taxon>
        <taxon>Alphaproteobacteria</taxon>
        <taxon>Hyphomicrobiales</taxon>
        <taxon>Methylobacteriaceae</taxon>
        <taxon>Methylobacterium</taxon>
    </lineage>
</organism>
<dbReference type="Proteomes" id="UP000517759">
    <property type="component" value="Unassembled WGS sequence"/>
</dbReference>
<dbReference type="RefSeq" id="WP_183507674.1">
    <property type="nucleotide sequence ID" value="NZ_BSPG01000002.1"/>
</dbReference>
<feature type="compositionally biased region" description="Polar residues" evidence="1">
    <location>
        <begin position="25"/>
        <end position="51"/>
    </location>
</feature>
<protein>
    <recommendedName>
        <fullName evidence="5">1,3-beta-glucanase</fullName>
    </recommendedName>
</protein>
<reference evidence="3 4" key="1">
    <citation type="submission" date="2020-08" db="EMBL/GenBank/DDBJ databases">
        <title>Genomic Encyclopedia of Type Strains, Phase IV (KMG-IV): sequencing the most valuable type-strain genomes for metagenomic binning, comparative biology and taxonomic classification.</title>
        <authorList>
            <person name="Goeker M."/>
        </authorList>
    </citation>
    <scope>NUCLEOTIDE SEQUENCE [LARGE SCALE GENOMIC DNA]</scope>
    <source>
        <strain evidence="3 4">DSM 24105</strain>
    </source>
</reference>
<evidence type="ECO:0000313" key="3">
    <source>
        <dbReference type="EMBL" id="MBB3904139.1"/>
    </source>
</evidence>
<evidence type="ECO:0000256" key="1">
    <source>
        <dbReference type="SAM" id="MobiDB-lite"/>
    </source>
</evidence>
<feature type="compositionally biased region" description="Gly residues" evidence="1">
    <location>
        <begin position="61"/>
        <end position="70"/>
    </location>
</feature>
<gene>
    <name evidence="3" type="ORF">GGR33_003653</name>
</gene>
<evidence type="ECO:0000313" key="4">
    <source>
        <dbReference type="Proteomes" id="UP000517759"/>
    </source>
</evidence>
<evidence type="ECO:0000256" key="2">
    <source>
        <dbReference type="SAM" id="SignalP"/>
    </source>
</evidence>
<keyword evidence="2" id="KW-0732">Signal</keyword>
<feature type="chain" id="PRO_5030954233" description="1,3-beta-glucanase" evidence="2">
    <location>
        <begin position="21"/>
        <end position="123"/>
    </location>
</feature>
<feature type="signal peptide" evidence="2">
    <location>
        <begin position="1"/>
        <end position="20"/>
    </location>
</feature>
<name>A0A7W6AMV8_9HYPH</name>
<sequence length="123" mass="11698">MRRMLLAIAAQPLLAAPALAQSVPSDPTTISLGGLQTNPPGAANTLTNPGQLSLGGQTSAAGGGGSGGAGIASSAANPGQLDFSRTNGTGGAPSGGGAGIASSSAATSQTDDAYLYPLYGKHF</sequence>
<comment type="caution">
    <text evidence="3">The sequence shown here is derived from an EMBL/GenBank/DDBJ whole genome shotgun (WGS) entry which is preliminary data.</text>
</comment>
<proteinExistence type="predicted"/>
<dbReference type="AlphaFoldDB" id="A0A7W6AMV8"/>
<feature type="compositionally biased region" description="Gly residues" evidence="1">
    <location>
        <begin position="88"/>
        <end position="99"/>
    </location>
</feature>
<evidence type="ECO:0008006" key="5">
    <source>
        <dbReference type="Google" id="ProtNLM"/>
    </source>
</evidence>
<dbReference type="EMBL" id="JACIDN010000006">
    <property type="protein sequence ID" value="MBB3904139.1"/>
    <property type="molecule type" value="Genomic_DNA"/>
</dbReference>